<sequence>MEEIAKLQHENTEQIKYKEKLAPAVFKYISFVNKNLVNFKGDKDYIRRLKLIIGGGAAFNYFIKRTKKTSVLETHDFDLRLYLDIKPSDNPLFSEDPDIKQTTEIWMLEICTAIGDGFSDFLNKYVEEVGLRRDNISPFHTVYRGFLTTVEYTIDGENDSLIDIVGHLPSSQAVFYGPLEIEKDRLFQEYKEKDFRGISSRNGFFKTSMIYVRDTYGIYYVSLGYLVWDTVRMLNYIIDSGRTLKFERYLYKYKILLAALSRPELYMNCHASRKFIKACQDTIRVCNVDGETFKNKDTLIDKGVSLGLLPMGKDWRSAFSKMDFADLCKAIISE</sequence>
<protein>
    <recommendedName>
        <fullName evidence="2">Nucleotidyl transferase</fullName>
    </recommendedName>
</protein>
<dbReference type="AlphaFoldDB" id="A0A6C0JUK9"/>
<organism evidence="1">
    <name type="scientific">viral metagenome</name>
    <dbReference type="NCBI Taxonomy" id="1070528"/>
    <lineage>
        <taxon>unclassified sequences</taxon>
        <taxon>metagenomes</taxon>
        <taxon>organismal metagenomes</taxon>
    </lineage>
</organism>
<dbReference type="EMBL" id="MN740694">
    <property type="protein sequence ID" value="QHU08097.1"/>
    <property type="molecule type" value="Genomic_DNA"/>
</dbReference>
<evidence type="ECO:0000313" key="1">
    <source>
        <dbReference type="EMBL" id="QHU08097.1"/>
    </source>
</evidence>
<reference evidence="1" key="1">
    <citation type="journal article" date="2020" name="Nature">
        <title>Giant virus diversity and host interactions through global metagenomics.</title>
        <authorList>
            <person name="Schulz F."/>
            <person name="Roux S."/>
            <person name="Paez-Espino D."/>
            <person name="Jungbluth S."/>
            <person name="Walsh D.A."/>
            <person name="Denef V.J."/>
            <person name="McMahon K.D."/>
            <person name="Konstantinidis K.T."/>
            <person name="Eloe-Fadrosh E.A."/>
            <person name="Kyrpides N.C."/>
            <person name="Woyke T."/>
        </authorList>
    </citation>
    <scope>NUCLEOTIDE SEQUENCE</scope>
    <source>
        <strain evidence="1">GVMAG-S-1062768-28</strain>
    </source>
</reference>
<accession>A0A6C0JUK9</accession>
<evidence type="ECO:0008006" key="2">
    <source>
        <dbReference type="Google" id="ProtNLM"/>
    </source>
</evidence>
<name>A0A6C0JUK9_9ZZZZ</name>
<proteinExistence type="predicted"/>